<dbReference type="Proteomes" id="UP000198788">
    <property type="component" value="Unassembled WGS sequence"/>
</dbReference>
<protein>
    <submittedName>
        <fullName evidence="1">Uncharacterized protein</fullName>
    </submittedName>
</protein>
<sequence>MPQVFSIKVTVKADVAAILSRVALLLMILTT</sequence>
<organism evidence="1 2">
    <name type="scientific">Brevundimonas viscosa</name>
    <dbReference type="NCBI Taxonomy" id="871741"/>
    <lineage>
        <taxon>Bacteria</taxon>
        <taxon>Pseudomonadati</taxon>
        <taxon>Pseudomonadota</taxon>
        <taxon>Alphaproteobacteria</taxon>
        <taxon>Caulobacterales</taxon>
        <taxon>Caulobacteraceae</taxon>
        <taxon>Brevundimonas</taxon>
    </lineage>
</organism>
<name>A0A1I6PQV6_9CAUL</name>
<keyword evidence="2" id="KW-1185">Reference proteome</keyword>
<reference evidence="2" key="1">
    <citation type="submission" date="2016-10" db="EMBL/GenBank/DDBJ databases">
        <authorList>
            <person name="Varghese N."/>
            <person name="Submissions S."/>
        </authorList>
    </citation>
    <scope>NUCLEOTIDE SEQUENCE [LARGE SCALE GENOMIC DNA]</scope>
    <source>
        <strain evidence="2">CGMCC 1.10683</strain>
    </source>
</reference>
<dbReference type="EMBL" id="FOZV01000002">
    <property type="protein sequence ID" value="SFS42448.1"/>
    <property type="molecule type" value="Genomic_DNA"/>
</dbReference>
<evidence type="ECO:0000313" key="1">
    <source>
        <dbReference type="EMBL" id="SFS42448.1"/>
    </source>
</evidence>
<gene>
    <name evidence="1" type="ORF">SAMN05192570_1183</name>
</gene>
<evidence type="ECO:0000313" key="2">
    <source>
        <dbReference type="Proteomes" id="UP000198788"/>
    </source>
</evidence>
<proteinExistence type="predicted"/>
<dbReference type="AlphaFoldDB" id="A0A1I6PQV6"/>
<accession>A0A1I6PQV6</accession>